<evidence type="ECO:0000313" key="2">
    <source>
        <dbReference type="EMBL" id="AGA86728.1"/>
    </source>
</evidence>
<dbReference type="HOGENOM" id="CLU_3156877_0_0_6"/>
<dbReference type="KEGG" id="psh:Psest_2194"/>
<evidence type="ECO:0000313" key="4">
    <source>
        <dbReference type="Proteomes" id="UP000010820"/>
    </source>
</evidence>
<dbReference type="STRING" id="644801.Psest_2194"/>
<sequence>MEAMITAITGAVDWAAVITGAGTIFGALALVYVAFKGGQMLVNVLRRG</sequence>
<dbReference type="PATRIC" id="fig|644801.3.peg.2145"/>
<evidence type="ECO:0000256" key="1">
    <source>
        <dbReference type="SAM" id="Phobius"/>
    </source>
</evidence>
<dbReference type="KEGG" id="psh:Psest_2203"/>
<keyword evidence="1" id="KW-1133">Transmembrane helix</keyword>
<keyword evidence="1" id="KW-0472">Membrane</keyword>
<organism evidence="2 4">
    <name type="scientific">Stutzerimonas stutzeri RCH2</name>
    <dbReference type="NCBI Taxonomy" id="644801"/>
    <lineage>
        <taxon>Bacteria</taxon>
        <taxon>Pseudomonadati</taxon>
        <taxon>Pseudomonadota</taxon>
        <taxon>Gammaproteobacteria</taxon>
        <taxon>Pseudomonadales</taxon>
        <taxon>Pseudomonadaceae</taxon>
        <taxon>Stutzerimonas</taxon>
    </lineage>
</organism>
<protein>
    <submittedName>
        <fullName evidence="2">Uncharacterized protein</fullName>
    </submittedName>
</protein>
<name>L0GJ05_STUST</name>
<gene>
    <name evidence="2" type="ORF">Psest_2194</name>
    <name evidence="3" type="ORF">Psest_2203</name>
</gene>
<accession>L0GJ05</accession>
<evidence type="ECO:0000313" key="3">
    <source>
        <dbReference type="EMBL" id="AGA86737.1"/>
    </source>
</evidence>
<keyword evidence="1" id="KW-0812">Transmembrane</keyword>
<dbReference type="EMBL" id="CP003071">
    <property type="protein sequence ID" value="AGA86728.1"/>
    <property type="molecule type" value="Genomic_DNA"/>
</dbReference>
<proteinExistence type="predicted"/>
<dbReference type="AlphaFoldDB" id="L0GJ05"/>
<feature type="transmembrane region" description="Helical" evidence="1">
    <location>
        <begin position="14"/>
        <end position="35"/>
    </location>
</feature>
<dbReference type="RefSeq" id="WP_015277011.1">
    <property type="nucleotide sequence ID" value="NC_019936.1"/>
</dbReference>
<dbReference type="Proteomes" id="UP000010820">
    <property type="component" value="Chromosome"/>
</dbReference>
<reference evidence="2 4" key="1">
    <citation type="submission" date="2011-10" db="EMBL/GenBank/DDBJ databases">
        <title>Complete sequence of chromosome of Pseudomonas stutzeri RCH2.</title>
        <authorList>
            <consortium name="US DOE Joint Genome Institute"/>
            <person name="Lucas S."/>
            <person name="Han J."/>
            <person name="Lapidus A."/>
            <person name="Cheng J.-F."/>
            <person name="Goodwin L."/>
            <person name="Pitluck S."/>
            <person name="Peters L."/>
            <person name="Ovchinnikova G."/>
            <person name="Zeytun A."/>
            <person name="Lu M."/>
            <person name="Detter J.C."/>
            <person name="Han C."/>
            <person name="Tapia R."/>
            <person name="Land M."/>
            <person name="Hauser L."/>
            <person name="Kyrpides N."/>
            <person name="Ivanova N."/>
            <person name="Pagani I."/>
            <person name="Chakraborty R."/>
            <person name="Arkin A."/>
            <person name="Dehal P."/>
            <person name="Wall J."/>
            <person name="Hazen T."/>
            <person name="Woyke T."/>
        </authorList>
    </citation>
    <scope>NUCLEOTIDE SEQUENCE [LARGE SCALE GENOMIC DNA]</scope>
    <source>
        <strain evidence="2 4">RCH2</strain>
    </source>
</reference>
<dbReference type="EMBL" id="CP003071">
    <property type="protein sequence ID" value="AGA86737.1"/>
    <property type="molecule type" value="Genomic_DNA"/>
</dbReference>